<keyword evidence="1" id="KW-0175">Coiled coil</keyword>
<evidence type="ECO:0000313" key="3">
    <source>
        <dbReference type="EMBL" id="KAK3915128.1"/>
    </source>
</evidence>
<gene>
    <name evidence="3" type="ORF">KUF71_024405</name>
</gene>
<feature type="compositionally biased region" description="Basic and acidic residues" evidence="2">
    <location>
        <begin position="415"/>
        <end position="440"/>
    </location>
</feature>
<protein>
    <submittedName>
        <fullName evidence="3">Reticulocyte-binding protein 2-like protein a</fullName>
    </submittedName>
</protein>
<accession>A0AAE1H5V7</accession>
<dbReference type="EMBL" id="JAHWGI010000406">
    <property type="protein sequence ID" value="KAK3915128.1"/>
    <property type="molecule type" value="Genomic_DNA"/>
</dbReference>
<evidence type="ECO:0000256" key="2">
    <source>
        <dbReference type="SAM" id="MobiDB-lite"/>
    </source>
</evidence>
<keyword evidence="4" id="KW-1185">Reference proteome</keyword>
<comment type="caution">
    <text evidence="3">The sequence shown here is derived from an EMBL/GenBank/DDBJ whole genome shotgun (WGS) entry which is preliminary data.</text>
</comment>
<reference evidence="3" key="1">
    <citation type="submission" date="2021-07" db="EMBL/GenBank/DDBJ databases">
        <authorList>
            <person name="Catto M.A."/>
            <person name="Jacobson A."/>
            <person name="Kennedy G."/>
            <person name="Labadie P."/>
            <person name="Hunt B.G."/>
            <person name="Srinivasan R."/>
        </authorList>
    </citation>
    <scope>NUCLEOTIDE SEQUENCE</scope>
    <source>
        <strain evidence="3">PL_HMW_Pooled</strain>
        <tissue evidence="3">Head</tissue>
    </source>
</reference>
<dbReference type="AlphaFoldDB" id="A0AAE1H5V7"/>
<evidence type="ECO:0000256" key="1">
    <source>
        <dbReference type="SAM" id="Coils"/>
    </source>
</evidence>
<sequence length="544" mass="60207">MAQSQPSSSVLSLWALTRFPNYPGEVHVVNTKELFVRVNNQLVAFQPKNVADFKENEPYVCKTSINSLDGNSHPYSVQIGKLSESKSELDAICLNLKEKTSAESNRFRWKNIKNFPVDPESSGAEDQAGMEVLSSTAAEKKLNQRKRRHNENEELQKFILTSKVVAANQSSSSLEASKVVAANQSSSSLEEEYRKTLEKLEQELKEKEKLAREKEELARKSEMLAREKADLARQLKERSTNISPSVQELVKGMQHELKEVLSKQQEQNLRLFEEYKNKLSQEIAEEMKRYREELGQSRGSPSSQTSSAKEGYEEIYRGFSIKRGFRPRLESAETQADFEDLLLRACYDHDEVVAARGPQKKSADFEAGAEAFLEEWAVSRGLSRQDAKQRAKGLLARLAKKQRNQEPRGINRVLSEARRKGQDVEEAKRLYRAATVERRKAGGRPASRRSLDMGSSGRSSMSDSTGADPFNGANVGTPFAAGTDNSAAAAGNSSASGSSWSSVAVPGPSSSHSPSPGCSSWLSNVMADSYPGPDGPTAYHVTLN</sequence>
<dbReference type="Proteomes" id="UP001219518">
    <property type="component" value="Unassembled WGS sequence"/>
</dbReference>
<feature type="coiled-coil region" evidence="1">
    <location>
        <begin position="183"/>
        <end position="234"/>
    </location>
</feature>
<name>A0AAE1H5V7_9NEOP</name>
<feature type="compositionally biased region" description="Low complexity" evidence="2">
    <location>
        <begin position="486"/>
        <end position="520"/>
    </location>
</feature>
<feature type="region of interest" description="Disordered" evidence="2">
    <location>
        <begin position="401"/>
        <end position="544"/>
    </location>
</feature>
<feature type="compositionally biased region" description="Low complexity" evidence="2">
    <location>
        <begin position="452"/>
        <end position="464"/>
    </location>
</feature>
<organism evidence="3 4">
    <name type="scientific">Frankliniella fusca</name>
    <dbReference type="NCBI Taxonomy" id="407009"/>
    <lineage>
        <taxon>Eukaryota</taxon>
        <taxon>Metazoa</taxon>
        <taxon>Ecdysozoa</taxon>
        <taxon>Arthropoda</taxon>
        <taxon>Hexapoda</taxon>
        <taxon>Insecta</taxon>
        <taxon>Pterygota</taxon>
        <taxon>Neoptera</taxon>
        <taxon>Paraneoptera</taxon>
        <taxon>Thysanoptera</taxon>
        <taxon>Terebrantia</taxon>
        <taxon>Thripoidea</taxon>
        <taxon>Thripidae</taxon>
        <taxon>Frankliniella</taxon>
    </lineage>
</organism>
<proteinExistence type="predicted"/>
<evidence type="ECO:0000313" key="4">
    <source>
        <dbReference type="Proteomes" id="UP001219518"/>
    </source>
</evidence>
<feature type="compositionally biased region" description="Low complexity" evidence="2">
    <location>
        <begin position="296"/>
        <end position="307"/>
    </location>
</feature>
<feature type="region of interest" description="Disordered" evidence="2">
    <location>
        <begin position="290"/>
        <end position="311"/>
    </location>
</feature>
<reference evidence="3" key="2">
    <citation type="journal article" date="2023" name="BMC Genomics">
        <title>Pest status, molecular evolution, and epigenetic factors derived from the genome assembly of Frankliniella fusca, a thysanopteran phytovirus vector.</title>
        <authorList>
            <person name="Catto M.A."/>
            <person name="Labadie P.E."/>
            <person name="Jacobson A.L."/>
            <person name="Kennedy G.G."/>
            <person name="Srinivasan R."/>
            <person name="Hunt B.G."/>
        </authorList>
    </citation>
    <scope>NUCLEOTIDE SEQUENCE</scope>
    <source>
        <strain evidence="3">PL_HMW_Pooled</strain>
    </source>
</reference>